<evidence type="ECO:0000313" key="3">
    <source>
        <dbReference type="Proteomes" id="UP000502706"/>
    </source>
</evidence>
<evidence type="ECO:0000256" key="1">
    <source>
        <dbReference type="PIRSR" id="PIRSR006661-1"/>
    </source>
</evidence>
<dbReference type="InterPro" id="IPR014729">
    <property type="entry name" value="Rossmann-like_a/b/a_fold"/>
</dbReference>
<feature type="active site" description="Nucleophile and sulfur donor" evidence="1">
    <location>
        <position position="187"/>
    </location>
</feature>
<dbReference type="SUPFAM" id="SSF52402">
    <property type="entry name" value="Adenine nucleotide alpha hydrolases-like"/>
    <property type="match status" value="1"/>
</dbReference>
<sequence length="292" mass="31605">MSMENVSVGPGKTPEGRLEELEAIVADRGSALVAFSGGVDSCLALAVAARALPEGSVLAVTSNNETYLPSELGQAEEFARSLGVEHLVVNTRELDDPNYAKNPTNRCYFCKSTLYSDLHRMALERGYGCVVDGANKDDEGDYRPGRKAARELGVVSPLSVAGVSKAEVRALAKHLGLPTWDKPALACLSSRFPYGQEITPEKLAQVARAEEFMRSKGYRQVRVRHHGEIARLEVGPDELERAFAEREEISAELEDAGFLYVTLDLAGYKSGSLNAALTRPGKKPKKTLPVLG</sequence>
<dbReference type="CDD" id="cd01990">
    <property type="entry name" value="LarE-like"/>
    <property type="match status" value="1"/>
</dbReference>
<dbReference type="Proteomes" id="UP000502706">
    <property type="component" value="Chromosome"/>
</dbReference>
<name>A0A6G8PYK9_9ACTN</name>
<gene>
    <name evidence="2" type="primary">larE</name>
    <name evidence="2" type="ORF">GBA65_12840</name>
</gene>
<dbReference type="InterPro" id="IPR052188">
    <property type="entry name" value="Ni-pincer_cofactor_biosynth"/>
</dbReference>
<dbReference type="KEGG" id="rmar:GBA65_12840"/>
<dbReference type="PANTHER" id="PTHR43169:SF2">
    <property type="entry name" value="NAD_GMP SYNTHASE DOMAIN-CONTAINING PROTEIN"/>
    <property type="match status" value="1"/>
</dbReference>
<keyword evidence="3" id="KW-1185">Reference proteome</keyword>
<dbReference type="AlphaFoldDB" id="A0A6G8PYK9"/>
<dbReference type="Gene3D" id="3.40.50.620">
    <property type="entry name" value="HUPs"/>
    <property type="match status" value="1"/>
</dbReference>
<dbReference type="Pfam" id="PF06508">
    <property type="entry name" value="QueC"/>
    <property type="match status" value="1"/>
</dbReference>
<proteinExistence type="predicted"/>
<organism evidence="2 3">
    <name type="scientific">Rubrobacter marinus</name>
    <dbReference type="NCBI Taxonomy" id="2653852"/>
    <lineage>
        <taxon>Bacteria</taxon>
        <taxon>Bacillati</taxon>
        <taxon>Actinomycetota</taxon>
        <taxon>Rubrobacteria</taxon>
        <taxon>Rubrobacterales</taxon>
        <taxon>Rubrobacteraceae</taxon>
        <taxon>Rubrobacter</taxon>
    </lineage>
</organism>
<protein>
    <submittedName>
        <fullName evidence="2">ATP-dependent sacrificial sulfur transferase LarE</fullName>
    </submittedName>
</protein>
<dbReference type="NCBIfam" id="TIGR00268">
    <property type="entry name" value="ATP-dependent sacrificial sulfur transferase LarE"/>
    <property type="match status" value="1"/>
</dbReference>
<keyword evidence="2" id="KW-0808">Transferase</keyword>
<dbReference type="EMBL" id="CP045121">
    <property type="protein sequence ID" value="QIN79255.1"/>
    <property type="molecule type" value="Genomic_DNA"/>
</dbReference>
<dbReference type="PANTHER" id="PTHR43169">
    <property type="entry name" value="EXSB FAMILY PROTEIN"/>
    <property type="match status" value="1"/>
</dbReference>
<dbReference type="GO" id="GO:0016783">
    <property type="term" value="F:sulfurtransferase activity"/>
    <property type="evidence" value="ECO:0007669"/>
    <property type="project" value="InterPro"/>
</dbReference>
<dbReference type="PIRSF" id="PIRSF006661">
    <property type="entry name" value="PP-lp_UCP006661"/>
    <property type="match status" value="1"/>
</dbReference>
<dbReference type="InterPro" id="IPR005232">
    <property type="entry name" value="LarE"/>
</dbReference>
<dbReference type="InterPro" id="IPR018317">
    <property type="entry name" value="QueC"/>
</dbReference>
<evidence type="ECO:0000313" key="2">
    <source>
        <dbReference type="EMBL" id="QIN79255.1"/>
    </source>
</evidence>
<reference evidence="2 3" key="1">
    <citation type="submission" date="2019-10" db="EMBL/GenBank/DDBJ databases">
        <title>Rubrobacter sp nov SCSIO 52915 isolated from a deep-sea sediment in the South China Sea.</title>
        <authorList>
            <person name="Chen R.W."/>
        </authorList>
    </citation>
    <scope>NUCLEOTIDE SEQUENCE [LARGE SCALE GENOMIC DNA]</scope>
    <source>
        <strain evidence="2 3">SCSIO 52915</strain>
    </source>
</reference>
<accession>A0A6G8PYK9</accession>